<accession>A0A917G4S1</accession>
<evidence type="ECO:0000313" key="9">
    <source>
        <dbReference type="Proteomes" id="UP000654257"/>
    </source>
</evidence>
<proteinExistence type="inferred from homology"/>
<feature type="transmembrane region" description="Helical" evidence="7">
    <location>
        <begin position="208"/>
        <end position="231"/>
    </location>
</feature>
<feature type="transmembrane region" description="Helical" evidence="7">
    <location>
        <begin position="93"/>
        <end position="112"/>
    </location>
</feature>
<keyword evidence="5 7" id="KW-1133">Transmembrane helix</keyword>
<evidence type="ECO:0000256" key="6">
    <source>
        <dbReference type="ARBA" id="ARBA00023136"/>
    </source>
</evidence>
<evidence type="ECO:0000256" key="3">
    <source>
        <dbReference type="ARBA" id="ARBA00022475"/>
    </source>
</evidence>
<evidence type="ECO:0000256" key="5">
    <source>
        <dbReference type="ARBA" id="ARBA00022989"/>
    </source>
</evidence>
<dbReference type="PANTHER" id="PTHR30250">
    <property type="entry name" value="PST FAMILY PREDICTED COLANIC ACID TRANSPORTER"/>
    <property type="match status" value="1"/>
</dbReference>
<dbReference type="Proteomes" id="UP000654257">
    <property type="component" value="Unassembled WGS sequence"/>
</dbReference>
<feature type="transmembrane region" description="Helical" evidence="7">
    <location>
        <begin position="365"/>
        <end position="385"/>
    </location>
</feature>
<sequence length="402" mass="43350">MSGLALISGAVVSMALLLSANLWSDLWGTPEAVNPTRIIALFVLAAPQSVVMQGVARRRGSYKLLAISTVTANVVGMGVGVACALQFRSASALVVSPILSQVLVPILIQIGLRRFYYPAFDKEISKTITPFVGKVLVFGLLAYAGRNVPRIAVSRFLGSSVYGNWNRSDVLTSMPLQTVETAIVQVVYPEFRHDILDRKRAHDNWANMMLLVAWIGVPTSVGLGVVAPHLIPILFGPGWQIAAIIAPGLALASGLQMPGSVLSSGLQATNNQTQTWISEGLVLVIQVWCVVPLIIYGNIWFAIGGVIAAPVIRHTSDLYYANRHGLVNLRLLLPGYANVIVSSTALGAGLYFLLDFAFDGDRPLVPRFALTLMAALVALTLVFVFRRRLPPVKIAKQYIGRS</sequence>
<evidence type="ECO:0000256" key="2">
    <source>
        <dbReference type="ARBA" id="ARBA00007430"/>
    </source>
</evidence>
<comment type="caution">
    <text evidence="8">The sequence shown here is derived from an EMBL/GenBank/DDBJ whole genome shotgun (WGS) entry which is preliminary data.</text>
</comment>
<keyword evidence="4 7" id="KW-0812">Transmembrane</keyword>
<evidence type="ECO:0000256" key="1">
    <source>
        <dbReference type="ARBA" id="ARBA00004651"/>
    </source>
</evidence>
<comment type="similarity">
    <text evidence="2">Belongs to the polysaccharide synthase family.</text>
</comment>
<reference evidence="8" key="1">
    <citation type="journal article" date="2014" name="Int. J. Syst. Evol. Microbiol.">
        <title>Complete genome sequence of Corynebacterium casei LMG S-19264T (=DSM 44701T), isolated from a smear-ripened cheese.</title>
        <authorList>
            <consortium name="US DOE Joint Genome Institute (JGI-PGF)"/>
            <person name="Walter F."/>
            <person name="Albersmeier A."/>
            <person name="Kalinowski J."/>
            <person name="Ruckert C."/>
        </authorList>
    </citation>
    <scope>NUCLEOTIDE SEQUENCE</scope>
    <source>
        <strain evidence="8">CCM 7905</strain>
    </source>
</reference>
<dbReference type="PANTHER" id="PTHR30250:SF10">
    <property type="entry name" value="LIPOPOLYSACCHARIDE BIOSYNTHESIS PROTEIN WZXC"/>
    <property type="match status" value="1"/>
</dbReference>
<dbReference type="Pfam" id="PF13440">
    <property type="entry name" value="Polysacc_synt_3"/>
    <property type="match status" value="1"/>
</dbReference>
<evidence type="ECO:0000313" key="8">
    <source>
        <dbReference type="EMBL" id="GGG21822.1"/>
    </source>
</evidence>
<feature type="transmembrane region" description="Helical" evidence="7">
    <location>
        <begin position="333"/>
        <end position="353"/>
    </location>
</feature>
<protein>
    <recommendedName>
        <fullName evidence="10">Polysaccharide biosynthesis protein</fullName>
    </recommendedName>
</protein>
<feature type="transmembrane region" description="Helical" evidence="7">
    <location>
        <begin position="64"/>
        <end position="87"/>
    </location>
</feature>
<keyword evidence="9" id="KW-1185">Reference proteome</keyword>
<dbReference type="InterPro" id="IPR050833">
    <property type="entry name" value="Poly_Biosynth_Transport"/>
</dbReference>
<keyword evidence="6 7" id="KW-0472">Membrane</keyword>
<feature type="transmembrane region" description="Helical" evidence="7">
    <location>
        <begin position="301"/>
        <end position="321"/>
    </location>
</feature>
<organism evidence="8 9">
    <name type="scientific">Rhodococcoides trifolii</name>
    <dbReference type="NCBI Taxonomy" id="908250"/>
    <lineage>
        <taxon>Bacteria</taxon>
        <taxon>Bacillati</taxon>
        <taxon>Actinomycetota</taxon>
        <taxon>Actinomycetes</taxon>
        <taxon>Mycobacteriales</taxon>
        <taxon>Nocardiaceae</taxon>
        <taxon>Rhodococcoides</taxon>
    </lineage>
</organism>
<dbReference type="GO" id="GO:0005886">
    <property type="term" value="C:plasma membrane"/>
    <property type="evidence" value="ECO:0007669"/>
    <property type="project" value="UniProtKB-SubCell"/>
</dbReference>
<name>A0A917G4S1_9NOCA</name>
<evidence type="ECO:0008006" key="10">
    <source>
        <dbReference type="Google" id="ProtNLM"/>
    </source>
</evidence>
<dbReference type="AlphaFoldDB" id="A0A917G4S1"/>
<comment type="subcellular location">
    <subcellularLocation>
        <location evidence="1">Cell membrane</location>
        <topology evidence="1">Multi-pass membrane protein</topology>
    </subcellularLocation>
</comment>
<dbReference type="EMBL" id="BMCU01000004">
    <property type="protein sequence ID" value="GGG21822.1"/>
    <property type="molecule type" value="Genomic_DNA"/>
</dbReference>
<gene>
    <name evidence="8" type="ORF">GCM10007304_39570</name>
</gene>
<evidence type="ECO:0000256" key="4">
    <source>
        <dbReference type="ARBA" id="ARBA00022692"/>
    </source>
</evidence>
<keyword evidence="3" id="KW-1003">Cell membrane</keyword>
<evidence type="ECO:0000256" key="7">
    <source>
        <dbReference type="SAM" id="Phobius"/>
    </source>
</evidence>
<reference evidence="8" key="2">
    <citation type="submission" date="2020-09" db="EMBL/GenBank/DDBJ databases">
        <authorList>
            <person name="Sun Q."/>
            <person name="Sedlacek I."/>
        </authorList>
    </citation>
    <scope>NUCLEOTIDE SEQUENCE</scope>
    <source>
        <strain evidence="8">CCM 7905</strain>
    </source>
</reference>